<dbReference type="GO" id="GO:0008270">
    <property type="term" value="F:zinc ion binding"/>
    <property type="evidence" value="ECO:0007669"/>
    <property type="project" value="UniProtKB-KW"/>
</dbReference>
<dbReference type="SMART" id="SM00355">
    <property type="entry name" value="ZnF_C2H2"/>
    <property type="match status" value="2"/>
</dbReference>
<sequence length="184" mass="21220">MDAVNTENFSHRNHSSPYTRGFISERRRMNAVNVRKLLFAKENLFYIRELTQVRNYGCRECGRTFLSLVSLYIRKPIQQKNPINAVSVRKHLSAGPSSLSIRELTGENPFSCKECPKAFNRKSELTRHLRVHTGEELYQCGECLKVFSAKSLLIIHLRMHTGGKPYRCSNHGKVFTQKAQLIVH</sequence>
<name>A0A7J8C8G7_MOLMO</name>
<evidence type="ECO:0000256" key="4">
    <source>
        <dbReference type="ARBA" id="ARBA00022737"/>
    </source>
</evidence>
<keyword evidence="3" id="KW-0479">Metal-binding</keyword>
<dbReference type="InterPro" id="IPR050826">
    <property type="entry name" value="Krueppel_C2H2_ZnFinger"/>
</dbReference>
<organism evidence="13 14">
    <name type="scientific">Molossus molossus</name>
    <name type="common">Pallas' mastiff bat</name>
    <name type="synonym">Vespertilio molossus</name>
    <dbReference type="NCBI Taxonomy" id="27622"/>
    <lineage>
        <taxon>Eukaryota</taxon>
        <taxon>Metazoa</taxon>
        <taxon>Chordata</taxon>
        <taxon>Craniata</taxon>
        <taxon>Vertebrata</taxon>
        <taxon>Euteleostomi</taxon>
        <taxon>Mammalia</taxon>
        <taxon>Eutheria</taxon>
        <taxon>Laurasiatheria</taxon>
        <taxon>Chiroptera</taxon>
        <taxon>Yangochiroptera</taxon>
        <taxon>Molossidae</taxon>
        <taxon>Molossus</taxon>
    </lineage>
</organism>
<dbReference type="SUPFAM" id="SSF57667">
    <property type="entry name" value="beta-beta-alpha zinc fingers"/>
    <property type="match status" value="2"/>
</dbReference>
<comment type="similarity">
    <text evidence="2">Belongs to the krueppel C2H2-type zinc-finger protein family.</text>
</comment>
<reference evidence="13 14" key="1">
    <citation type="journal article" date="2020" name="Nature">
        <title>Six reference-quality genomes reveal evolution of bat adaptations.</title>
        <authorList>
            <person name="Jebb D."/>
            <person name="Huang Z."/>
            <person name="Pippel M."/>
            <person name="Hughes G.M."/>
            <person name="Lavrichenko K."/>
            <person name="Devanna P."/>
            <person name="Winkler S."/>
            <person name="Jermiin L.S."/>
            <person name="Skirmuntt E.C."/>
            <person name="Katzourakis A."/>
            <person name="Burkitt-Gray L."/>
            <person name="Ray D.A."/>
            <person name="Sullivan K.A.M."/>
            <person name="Roscito J.G."/>
            <person name="Kirilenko B.M."/>
            <person name="Davalos L.M."/>
            <person name="Corthals A.P."/>
            <person name="Power M.L."/>
            <person name="Jones G."/>
            <person name="Ransome R.D."/>
            <person name="Dechmann D.K.N."/>
            <person name="Locatelli A.G."/>
            <person name="Puechmaille S.J."/>
            <person name="Fedrigo O."/>
            <person name="Jarvis E.D."/>
            <person name="Hiller M."/>
            <person name="Vernes S.C."/>
            <person name="Myers E.W."/>
            <person name="Teeling E.C."/>
        </authorList>
    </citation>
    <scope>NUCLEOTIDE SEQUENCE [LARGE SCALE GENOMIC DNA]</scope>
    <source>
        <strain evidence="13">MMolMol1</strain>
        <tissue evidence="13">Muscle</tissue>
    </source>
</reference>
<evidence type="ECO:0000256" key="6">
    <source>
        <dbReference type="ARBA" id="ARBA00022833"/>
    </source>
</evidence>
<keyword evidence="7" id="KW-0805">Transcription regulation</keyword>
<evidence type="ECO:0000256" key="8">
    <source>
        <dbReference type="ARBA" id="ARBA00023125"/>
    </source>
</evidence>
<dbReference type="Pfam" id="PF00096">
    <property type="entry name" value="zf-C2H2"/>
    <property type="match status" value="2"/>
</dbReference>
<dbReference type="PROSITE" id="PS00028">
    <property type="entry name" value="ZINC_FINGER_C2H2_1"/>
    <property type="match status" value="2"/>
</dbReference>
<evidence type="ECO:0000256" key="11">
    <source>
        <dbReference type="PROSITE-ProRule" id="PRU00042"/>
    </source>
</evidence>
<comment type="caution">
    <text evidence="13">The sequence shown here is derived from an EMBL/GenBank/DDBJ whole genome shotgun (WGS) entry which is preliminary data.</text>
</comment>
<dbReference type="InterPro" id="IPR013087">
    <property type="entry name" value="Znf_C2H2_type"/>
</dbReference>
<evidence type="ECO:0000313" key="14">
    <source>
        <dbReference type="Proteomes" id="UP000550707"/>
    </source>
</evidence>
<evidence type="ECO:0000313" key="13">
    <source>
        <dbReference type="EMBL" id="KAF6407168.1"/>
    </source>
</evidence>
<dbReference type="PROSITE" id="PS50157">
    <property type="entry name" value="ZINC_FINGER_C2H2_2"/>
    <property type="match status" value="2"/>
</dbReference>
<dbReference type="InParanoid" id="A0A7J8C8G7"/>
<evidence type="ECO:0000256" key="7">
    <source>
        <dbReference type="ARBA" id="ARBA00023015"/>
    </source>
</evidence>
<dbReference type="AlphaFoldDB" id="A0A7J8C8G7"/>
<dbReference type="FunFam" id="3.30.160.60:FF:000320">
    <property type="entry name" value="Zinc finger protein 777"/>
    <property type="match status" value="1"/>
</dbReference>
<dbReference type="EMBL" id="JACASF010000021">
    <property type="protein sequence ID" value="KAF6407168.1"/>
    <property type="molecule type" value="Genomic_DNA"/>
</dbReference>
<evidence type="ECO:0000256" key="10">
    <source>
        <dbReference type="ARBA" id="ARBA00023242"/>
    </source>
</evidence>
<dbReference type="PANTHER" id="PTHR24377">
    <property type="entry name" value="IP01015P-RELATED"/>
    <property type="match status" value="1"/>
</dbReference>
<evidence type="ECO:0000259" key="12">
    <source>
        <dbReference type="PROSITE" id="PS50157"/>
    </source>
</evidence>
<dbReference type="InterPro" id="IPR036236">
    <property type="entry name" value="Znf_C2H2_sf"/>
</dbReference>
<comment type="subcellular location">
    <subcellularLocation>
        <location evidence="1">Nucleus</location>
    </subcellularLocation>
</comment>
<protein>
    <recommendedName>
        <fullName evidence="12">C2H2-type domain-containing protein</fullName>
    </recommendedName>
</protein>
<keyword evidence="8" id="KW-0238">DNA-binding</keyword>
<evidence type="ECO:0000256" key="3">
    <source>
        <dbReference type="ARBA" id="ARBA00022723"/>
    </source>
</evidence>
<evidence type="ECO:0000256" key="5">
    <source>
        <dbReference type="ARBA" id="ARBA00022771"/>
    </source>
</evidence>
<dbReference type="FunFam" id="3.30.160.60:FF:000016">
    <property type="entry name" value="zinc finger protein 37 homolog"/>
    <property type="match status" value="1"/>
</dbReference>
<keyword evidence="6" id="KW-0862">Zinc</keyword>
<accession>A0A7J8C8G7</accession>
<proteinExistence type="inferred from homology"/>
<dbReference type="GO" id="GO:0005634">
    <property type="term" value="C:nucleus"/>
    <property type="evidence" value="ECO:0007669"/>
    <property type="project" value="UniProtKB-SubCell"/>
</dbReference>
<dbReference type="Proteomes" id="UP000550707">
    <property type="component" value="Unassembled WGS sequence"/>
</dbReference>
<keyword evidence="5 11" id="KW-0863">Zinc-finger</keyword>
<evidence type="ECO:0000256" key="1">
    <source>
        <dbReference type="ARBA" id="ARBA00004123"/>
    </source>
</evidence>
<feature type="domain" description="C2H2-type" evidence="12">
    <location>
        <begin position="110"/>
        <end position="137"/>
    </location>
</feature>
<feature type="domain" description="C2H2-type" evidence="12">
    <location>
        <begin position="138"/>
        <end position="165"/>
    </location>
</feature>
<dbReference type="GO" id="GO:0003677">
    <property type="term" value="F:DNA binding"/>
    <property type="evidence" value="ECO:0007669"/>
    <property type="project" value="UniProtKB-KW"/>
</dbReference>
<dbReference type="Gene3D" id="3.30.160.60">
    <property type="entry name" value="Classic Zinc Finger"/>
    <property type="match status" value="3"/>
</dbReference>
<keyword evidence="14" id="KW-1185">Reference proteome</keyword>
<evidence type="ECO:0000256" key="2">
    <source>
        <dbReference type="ARBA" id="ARBA00006991"/>
    </source>
</evidence>
<gene>
    <name evidence="13" type="ORF">HJG59_009871</name>
</gene>
<evidence type="ECO:0000256" key="9">
    <source>
        <dbReference type="ARBA" id="ARBA00023163"/>
    </source>
</evidence>
<keyword evidence="4" id="KW-0677">Repeat</keyword>
<keyword evidence="10" id="KW-0539">Nucleus</keyword>
<keyword evidence="9" id="KW-0804">Transcription</keyword>